<keyword evidence="2" id="KW-1185">Reference proteome</keyword>
<dbReference type="AlphaFoldDB" id="A0A4Y2I294"/>
<comment type="caution">
    <text evidence="1">The sequence shown here is derived from an EMBL/GenBank/DDBJ whole genome shotgun (WGS) entry which is preliminary data.</text>
</comment>
<dbReference type="EMBL" id="BGPR01002335">
    <property type="protein sequence ID" value="GBM71793.1"/>
    <property type="molecule type" value="Genomic_DNA"/>
</dbReference>
<dbReference type="Proteomes" id="UP000499080">
    <property type="component" value="Unassembled WGS sequence"/>
</dbReference>
<gene>
    <name evidence="1" type="ORF">AVEN_98401_1</name>
</gene>
<organism evidence="1 2">
    <name type="scientific">Araneus ventricosus</name>
    <name type="common">Orbweaver spider</name>
    <name type="synonym">Epeira ventricosa</name>
    <dbReference type="NCBI Taxonomy" id="182803"/>
    <lineage>
        <taxon>Eukaryota</taxon>
        <taxon>Metazoa</taxon>
        <taxon>Ecdysozoa</taxon>
        <taxon>Arthropoda</taxon>
        <taxon>Chelicerata</taxon>
        <taxon>Arachnida</taxon>
        <taxon>Araneae</taxon>
        <taxon>Araneomorphae</taxon>
        <taxon>Entelegynae</taxon>
        <taxon>Araneoidea</taxon>
        <taxon>Araneidae</taxon>
        <taxon>Araneus</taxon>
    </lineage>
</organism>
<protein>
    <submittedName>
        <fullName evidence="1">Uncharacterized protein</fullName>
    </submittedName>
</protein>
<reference evidence="1 2" key="1">
    <citation type="journal article" date="2019" name="Sci. Rep.">
        <title>Orb-weaving spider Araneus ventricosus genome elucidates the spidroin gene catalogue.</title>
        <authorList>
            <person name="Kono N."/>
            <person name="Nakamura H."/>
            <person name="Ohtoshi R."/>
            <person name="Moran D.A.P."/>
            <person name="Shinohara A."/>
            <person name="Yoshida Y."/>
            <person name="Fujiwara M."/>
            <person name="Mori M."/>
            <person name="Tomita M."/>
            <person name="Arakawa K."/>
        </authorList>
    </citation>
    <scope>NUCLEOTIDE SEQUENCE [LARGE SCALE GENOMIC DNA]</scope>
</reference>
<name>A0A4Y2I294_ARAVE</name>
<sequence length="108" mass="12166">MQERFILILLKSDVLLFGDSRLVIDISQPVAVFRTRVRSDGLDLRDPGGSKQNILQCKPTPNLQHWVEEPQKHFAPGASYRQNSPLLTAVKDGYVRLVVPISDISINK</sequence>
<accession>A0A4Y2I294</accession>
<evidence type="ECO:0000313" key="1">
    <source>
        <dbReference type="EMBL" id="GBM71793.1"/>
    </source>
</evidence>
<evidence type="ECO:0000313" key="2">
    <source>
        <dbReference type="Proteomes" id="UP000499080"/>
    </source>
</evidence>
<proteinExistence type="predicted"/>